<keyword evidence="2" id="KW-0472">Membrane</keyword>
<feature type="signal peptide" evidence="3">
    <location>
        <begin position="1"/>
        <end position="31"/>
    </location>
</feature>
<sequence>MTEPVRTARRRSCAFVAALALVGVPTGVATAQSGVAPEQRCRISDPNLTELSGLSSDGRYWYAVDDGGSSIRVSLLDRGDCSVRDVWTSETDPYDVEDLALAPDGAVWLADTGDNRRQRSTVALHRLTEDGDSTLYRLSYPDGPHDAEAILLDRAGTPHVVTKEPFGVAFVYRPAAALAADATVPWERVGSVALPTTDSPDGPIKGIGTRLVTGGSVSQDGTMIALRTYTEAYLFHAPDGDVAAALQRPPVPLRLPPEPQGEAIAWEPDGTLLTTSEGLQPVFALPAAAALLAPAEPEAPPSPETPDADPTPQAHPDEDGTADSEPTGEAFSTAPALVVAGGLAALLLYFLARMRRR</sequence>
<comment type="caution">
    <text evidence="4">The sequence shown here is derived from an EMBL/GenBank/DDBJ whole genome shotgun (WGS) entry which is preliminary data.</text>
</comment>
<accession>A0A840NG91</accession>
<dbReference type="AlphaFoldDB" id="A0A840NG91"/>
<feature type="transmembrane region" description="Helical" evidence="2">
    <location>
        <begin position="334"/>
        <end position="352"/>
    </location>
</feature>
<keyword evidence="5" id="KW-1185">Reference proteome</keyword>
<dbReference type="InterPro" id="IPR011041">
    <property type="entry name" value="Quinoprot_gluc/sorb_DH_b-prop"/>
</dbReference>
<organism evidence="4 5">
    <name type="scientific">Saccharopolyspora gloriosae</name>
    <dbReference type="NCBI Taxonomy" id="455344"/>
    <lineage>
        <taxon>Bacteria</taxon>
        <taxon>Bacillati</taxon>
        <taxon>Actinomycetota</taxon>
        <taxon>Actinomycetes</taxon>
        <taxon>Pseudonocardiales</taxon>
        <taxon>Pseudonocardiaceae</taxon>
        <taxon>Saccharopolyspora</taxon>
    </lineage>
</organism>
<evidence type="ECO:0000313" key="5">
    <source>
        <dbReference type="Proteomes" id="UP000580474"/>
    </source>
</evidence>
<dbReference type="SUPFAM" id="SSF50952">
    <property type="entry name" value="Soluble quinoprotein glucose dehydrogenase"/>
    <property type="match status" value="1"/>
</dbReference>
<gene>
    <name evidence="4" type="ORF">BJ969_001300</name>
</gene>
<keyword evidence="2" id="KW-1133">Transmembrane helix</keyword>
<protein>
    <recommendedName>
        <fullName evidence="6">Esterase-like activity of phytase family protein</fullName>
    </recommendedName>
</protein>
<dbReference type="RefSeq" id="WP_343071262.1">
    <property type="nucleotide sequence ID" value="NZ_JACHIV010000001.1"/>
</dbReference>
<evidence type="ECO:0000313" key="4">
    <source>
        <dbReference type="EMBL" id="MBB5068212.1"/>
    </source>
</evidence>
<reference evidence="4 5" key="1">
    <citation type="submission" date="2020-08" db="EMBL/GenBank/DDBJ databases">
        <title>Sequencing the genomes of 1000 actinobacteria strains.</title>
        <authorList>
            <person name="Klenk H.-P."/>
        </authorList>
    </citation>
    <scope>NUCLEOTIDE SEQUENCE [LARGE SCALE GENOMIC DNA]</scope>
    <source>
        <strain evidence="4 5">DSM 45582</strain>
    </source>
</reference>
<keyword evidence="2" id="KW-0812">Transmembrane</keyword>
<dbReference type="EMBL" id="JACHIV010000001">
    <property type="protein sequence ID" value="MBB5068212.1"/>
    <property type="molecule type" value="Genomic_DNA"/>
</dbReference>
<evidence type="ECO:0000256" key="3">
    <source>
        <dbReference type="SAM" id="SignalP"/>
    </source>
</evidence>
<feature type="region of interest" description="Disordered" evidence="1">
    <location>
        <begin position="295"/>
        <end position="329"/>
    </location>
</feature>
<evidence type="ECO:0008006" key="6">
    <source>
        <dbReference type="Google" id="ProtNLM"/>
    </source>
</evidence>
<feature type="chain" id="PRO_5032598596" description="Esterase-like activity of phytase family protein" evidence="3">
    <location>
        <begin position="32"/>
        <end position="357"/>
    </location>
</feature>
<name>A0A840NG91_9PSEU</name>
<proteinExistence type="predicted"/>
<keyword evidence="3" id="KW-0732">Signal</keyword>
<dbReference type="Proteomes" id="UP000580474">
    <property type="component" value="Unassembled WGS sequence"/>
</dbReference>
<evidence type="ECO:0000256" key="1">
    <source>
        <dbReference type="SAM" id="MobiDB-lite"/>
    </source>
</evidence>
<evidence type="ECO:0000256" key="2">
    <source>
        <dbReference type="SAM" id="Phobius"/>
    </source>
</evidence>